<evidence type="ECO:0000313" key="3">
    <source>
        <dbReference type="EMBL" id="SHM40590.1"/>
    </source>
</evidence>
<dbReference type="PANTHER" id="PTHR11941">
    <property type="entry name" value="ENOYL-COA HYDRATASE-RELATED"/>
    <property type="match status" value="1"/>
</dbReference>
<protein>
    <submittedName>
        <fullName evidence="3">Enoyl-CoA hydratase/carnithine racemase</fullName>
    </submittedName>
</protein>
<organism evidence="3 4">
    <name type="scientific">Roseovarius pacificus</name>
    <dbReference type="NCBI Taxonomy" id="337701"/>
    <lineage>
        <taxon>Bacteria</taxon>
        <taxon>Pseudomonadati</taxon>
        <taxon>Pseudomonadota</taxon>
        <taxon>Alphaproteobacteria</taxon>
        <taxon>Rhodobacterales</taxon>
        <taxon>Roseobacteraceae</taxon>
        <taxon>Roseovarius</taxon>
    </lineage>
</organism>
<dbReference type="GO" id="GO:0016829">
    <property type="term" value="F:lyase activity"/>
    <property type="evidence" value="ECO:0007669"/>
    <property type="project" value="UniProtKB-KW"/>
</dbReference>
<dbReference type="GO" id="GO:0006635">
    <property type="term" value="P:fatty acid beta-oxidation"/>
    <property type="evidence" value="ECO:0007669"/>
    <property type="project" value="TreeGrafter"/>
</dbReference>
<name>A0A1M7IIQ7_9RHOB</name>
<evidence type="ECO:0000313" key="4">
    <source>
        <dbReference type="Proteomes" id="UP000183974"/>
    </source>
</evidence>
<dbReference type="InterPro" id="IPR014748">
    <property type="entry name" value="Enoyl-CoA_hydra_C"/>
</dbReference>
<evidence type="ECO:0000256" key="2">
    <source>
        <dbReference type="ARBA" id="ARBA00023239"/>
    </source>
</evidence>
<dbReference type="Proteomes" id="UP000183974">
    <property type="component" value="Unassembled WGS sequence"/>
</dbReference>
<comment type="similarity">
    <text evidence="1">Belongs to the enoyl-CoA hydratase/isomerase family.</text>
</comment>
<dbReference type="CDD" id="cd06558">
    <property type="entry name" value="crotonase-like"/>
    <property type="match status" value="1"/>
</dbReference>
<gene>
    <name evidence="3" type="ORF">SAMN05444398_115100</name>
</gene>
<dbReference type="Gene3D" id="3.90.226.10">
    <property type="entry name" value="2-enoyl-CoA Hydratase, Chain A, domain 1"/>
    <property type="match status" value="1"/>
</dbReference>
<keyword evidence="4" id="KW-1185">Reference proteome</keyword>
<dbReference type="InterPro" id="IPR001753">
    <property type="entry name" value="Enoyl-CoA_hydra/iso"/>
</dbReference>
<dbReference type="Gene3D" id="1.10.12.10">
    <property type="entry name" value="Lyase 2-enoyl-coa Hydratase, Chain A, domain 2"/>
    <property type="match status" value="1"/>
</dbReference>
<dbReference type="AlphaFoldDB" id="A0A1M7IIQ7"/>
<sequence>MSGSIKVIREGMIAQIVISNPTKRNALSIAMWQVLRQELSVLSADRNLRCIVVRGEGDRAFAAGADIGEFETERNTVEQVARYHEEIVGPALHALIQSDLVSVAAINGDCTGGGLEIAAACDLRVAVQGARLGAAVARLGFPLALGETEIMVRKFGFPVAAELLLEGRLLEAEEAQTKGLVGRVVAQEHFAKEIERTAQEISTLSPVSLGAMKSQFRRLLTNASQTTAMERAEYYDFASSADYREGRNAFLGKRRPQFSGQ</sequence>
<dbReference type="SUPFAM" id="SSF52096">
    <property type="entry name" value="ClpP/crotonase"/>
    <property type="match status" value="1"/>
</dbReference>
<dbReference type="RefSeq" id="WP_073037023.1">
    <property type="nucleotide sequence ID" value="NZ_BMLR01000015.1"/>
</dbReference>
<evidence type="ECO:0000256" key="1">
    <source>
        <dbReference type="ARBA" id="ARBA00005254"/>
    </source>
</evidence>
<dbReference type="Pfam" id="PF00378">
    <property type="entry name" value="ECH_1"/>
    <property type="match status" value="1"/>
</dbReference>
<dbReference type="STRING" id="337701.SAMN05444398_115100"/>
<dbReference type="EMBL" id="FRBR01000015">
    <property type="protein sequence ID" value="SHM40590.1"/>
    <property type="molecule type" value="Genomic_DNA"/>
</dbReference>
<reference evidence="3 4" key="1">
    <citation type="submission" date="2016-11" db="EMBL/GenBank/DDBJ databases">
        <authorList>
            <person name="Jaros S."/>
            <person name="Januszkiewicz K."/>
            <person name="Wedrychowicz H."/>
        </authorList>
    </citation>
    <scope>NUCLEOTIDE SEQUENCE [LARGE SCALE GENOMIC DNA]</scope>
    <source>
        <strain evidence="3 4">DSM 29589</strain>
    </source>
</reference>
<dbReference type="PANTHER" id="PTHR11941:SF54">
    <property type="entry name" value="ENOYL-COA HYDRATASE, MITOCHONDRIAL"/>
    <property type="match status" value="1"/>
</dbReference>
<keyword evidence="2" id="KW-0456">Lyase</keyword>
<accession>A0A1M7IIQ7</accession>
<dbReference type="OrthoDB" id="9775794at2"/>
<dbReference type="InterPro" id="IPR029045">
    <property type="entry name" value="ClpP/crotonase-like_dom_sf"/>
</dbReference>
<proteinExistence type="inferred from homology"/>